<accession>K6Z3C9</accession>
<organism evidence="1 2">
    <name type="scientific">Paraglaciecola mesophila KMM 241</name>
    <dbReference type="NCBI Taxonomy" id="1128912"/>
    <lineage>
        <taxon>Bacteria</taxon>
        <taxon>Pseudomonadati</taxon>
        <taxon>Pseudomonadota</taxon>
        <taxon>Gammaproteobacteria</taxon>
        <taxon>Alteromonadales</taxon>
        <taxon>Alteromonadaceae</taxon>
        <taxon>Paraglaciecola</taxon>
    </lineage>
</organism>
<reference evidence="1 2" key="1">
    <citation type="journal article" date="2017" name="Antonie Van Leeuwenhoek">
        <title>Rhizobium rhizosphaerae sp. nov., a novel species isolated from rice rhizosphere.</title>
        <authorList>
            <person name="Zhao J.J."/>
            <person name="Zhang J."/>
            <person name="Zhang R.J."/>
            <person name="Zhang C.W."/>
            <person name="Yin H.Q."/>
            <person name="Zhang X.X."/>
        </authorList>
    </citation>
    <scope>NUCLEOTIDE SEQUENCE [LARGE SCALE GENOMIC DNA]</scope>
    <source>
        <strain evidence="1 2">KMM 241</strain>
    </source>
</reference>
<proteinExistence type="predicted"/>
<dbReference type="EMBL" id="BAEP01000052">
    <property type="protein sequence ID" value="GAC24867.1"/>
    <property type="molecule type" value="Genomic_DNA"/>
</dbReference>
<gene>
    <name evidence="1" type="ORF">GMES_2572</name>
</gene>
<protein>
    <submittedName>
        <fullName evidence="1">Uncharacterized protein</fullName>
    </submittedName>
</protein>
<comment type="caution">
    <text evidence="1">The sequence shown here is derived from an EMBL/GenBank/DDBJ whole genome shotgun (WGS) entry which is preliminary data.</text>
</comment>
<evidence type="ECO:0000313" key="2">
    <source>
        <dbReference type="Proteomes" id="UP000006263"/>
    </source>
</evidence>
<dbReference type="Proteomes" id="UP000006263">
    <property type="component" value="Unassembled WGS sequence"/>
</dbReference>
<sequence>MVTPIQNGLDNDDVKIPNIKTIDNDTLIISRRNTIEKSHIFYDISLRQLV</sequence>
<dbReference type="AlphaFoldDB" id="K6Z3C9"/>
<name>K6Z3C9_9ALTE</name>
<evidence type="ECO:0000313" key="1">
    <source>
        <dbReference type="EMBL" id="GAC24867.1"/>
    </source>
</evidence>